<dbReference type="EMBL" id="JAHWGI010000641">
    <property type="protein sequence ID" value="KAK3916926.1"/>
    <property type="molecule type" value="Genomic_DNA"/>
</dbReference>
<protein>
    <submittedName>
        <fullName evidence="9">Cation-dependent mannose-6-phosphate receptor</fullName>
    </submittedName>
</protein>
<keyword evidence="9" id="KW-0675">Receptor</keyword>
<evidence type="ECO:0000256" key="1">
    <source>
        <dbReference type="ARBA" id="ARBA00004472"/>
    </source>
</evidence>
<dbReference type="PANTHER" id="PTHR15071">
    <property type="entry name" value="MANNOSE-6-PHOSPHATE RECEPTOR FAMILY MEMBER"/>
    <property type="match status" value="1"/>
</dbReference>
<sequence>MPSFSEMSWSLAATSVFFVLMGVQPPVITSLKHKNMICDKLEECACGFPTGEGVNLTALASTTLILNDTESKVVFYFNPCTAAFGPCPNNSVICMVDDNSTKPLNLGSKGGSSFSSQGVFGPVFINYNEGDLATEIQLDCTEYAQNTTLVFNENYNRFEPSLEVKYHLLLQSPEACFKPVEGYYSSNVVREGISSGALFLIIMIVLWLAYILIGSVANHLISGATGWEMIPHYEFWRNLPTMLMDGVKFVANGCKPPPSYDQI</sequence>
<organism evidence="9 10">
    <name type="scientific">Frankliniella fusca</name>
    <dbReference type="NCBI Taxonomy" id="407009"/>
    <lineage>
        <taxon>Eukaryota</taxon>
        <taxon>Metazoa</taxon>
        <taxon>Ecdysozoa</taxon>
        <taxon>Arthropoda</taxon>
        <taxon>Hexapoda</taxon>
        <taxon>Insecta</taxon>
        <taxon>Pterygota</taxon>
        <taxon>Neoptera</taxon>
        <taxon>Paraneoptera</taxon>
        <taxon>Thysanoptera</taxon>
        <taxon>Terebrantia</taxon>
        <taxon>Thripoidea</taxon>
        <taxon>Thripidae</taxon>
        <taxon>Frankliniella</taxon>
    </lineage>
</organism>
<reference evidence="9" key="2">
    <citation type="journal article" date="2023" name="BMC Genomics">
        <title>Pest status, molecular evolution, and epigenetic factors derived from the genome assembly of Frankliniella fusca, a thysanopteran phytovirus vector.</title>
        <authorList>
            <person name="Catto M.A."/>
            <person name="Labadie P.E."/>
            <person name="Jacobson A.L."/>
            <person name="Kennedy G.G."/>
            <person name="Srinivasan R."/>
            <person name="Hunt B.G."/>
        </authorList>
    </citation>
    <scope>NUCLEOTIDE SEQUENCE</scope>
    <source>
        <strain evidence="9">PL_HMW_Pooled</strain>
    </source>
</reference>
<keyword evidence="4" id="KW-0813">Transport</keyword>
<dbReference type="GO" id="GO:0015031">
    <property type="term" value="P:protein transport"/>
    <property type="evidence" value="ECO:0007669"/>
    <property type="project" value="UniProtKB-KW"/>
</dbReference>
<dbReference type="SUPFAM" id="SSF50911">
    <property type="entry name" value="Mannose 6-phosphate receptor domain"/>
    <property type="match status" value="1"/>
</dbReference>
<keyword evidence="2 7" id="KW-0812">Transmembrane</keyword>
<evidence type="ECO:0000256" key="4">
    <source>
        <dbReference type="ARBA" id="ARBA00022927"/>
    </source>
</evidence>
<reference evidence="9" key="1">
    <citation type="submission" date="2021-07" db="EMBL/GenBank/DDBJ databases">
        <authorList>
            <person name="Catto M.A."/>
            <person name="Jacobson A."/>
            <person name="Kennedy G."/>
            <person name="Labadie P."/>
            <person name="Hunt B.G."/>
            <person name="Srinivasan R."/>
        </authorList>
    </citation>
    <scope>NUCLEOTIDE SEQUENCE</scope>
    <source>
        <strain evidence="9">PL_HMW_Pooled</strain>
        <tissue evidence="9">Head</tissue>
    </source>
</reference>
<comment type="caution">
    <text evidence="9">The sequence shown here is derived from an EMBL/GenBank/DDBJ whole genome shotgun (WGS) entry which is preliminary data.</text>
</comment>
<evidence type="ECO:0000256" key="6">
    <source>
        <dbReference type="ARBA" id="ARBA00023136"/>
    </source>
</evidence>
<dbReference type="GO" id="GO:0005802">
    <property type="term" value="C:trans-Golgi network"/>
    <property type="evidence" value="ECO:0007669"/>
    <property type="project" value="TreeGrafter"/>
</dbReference>
<gene>
    <name evidence="9" type="ORF">KUF71_006634</name>
</gene>
<feature type="signal peptide" evidence="8">
    <location>
        <begin position="1"/>
        <end position="22"/>
    </location>
</feature>
<evidence type="ECO:0000256" key="2">
    <source>
        <dbReference type="ARBA" id="ARBA00022692"/>
    </source>
</evidence>
<feature type="chain" id="PRO_5042261697" evidence="8">
    <location>
        <begin position="23"/>
        <end position="263"/>
    </location>
</feature>
<dbReference type="Pfam" id="PF09451">
    <property type="entry name" value="ATG27"/>
    <property type="match status" value="1"/>
</dbReference>
<dbReference type="InterPro" id="IPR018939">
    <property type="entry name" value="Autophagy-rel_prot_27"/>
</dbReference>
<dbReference type="AlphaFoldDB" id="A0AAE1LEB7"/>
<evidence type="ECO:0000256" key="3">
    <source>
        <dbReference type="ARBA" id="ARBA00022729"/>
    </source>
</evidence>
<keyword evidence="5 7" id="KW-1133">Transmembrane helix</keyword>
<proteinExistence type="predicted"/>
<dbReference type="GO" id="GO:0000139">
    <property type="term" value="C:Golgi membrane"/>
    <property type="evidence" value="ECO:0007669"/>
    <property type="project" value="UniProtKB-SubCell"/>
</dbReference>
<comment type="subcellular location">
    <subcellularLocation>
        <location evidence="1">Preautophagosomal structure membrane</location>
        <topology evidence="1">Single-pass type I membrane protein</topology>
    </subcellularLocation>
</comment>
<evidence type="ECO:0000256" key="5">
    <source>
        <dbReference type="ARBA" id="ARBA00022989"/>
    </source>
</evidence>
<evidence type="ECO:0000313" key="10">
    <source>
        <dbReference type="Proteomes" id="UP001219518"/>
    </source>
</evidence>
<keyword evidence="3 8" id="KW-0732">Signal</keyword>
<keyword evidence="10" id="KW-1185">Reference proteome</keyword>
<keyword evidence="6 7" id="KW-0472">Membrane</keyword>
<name>A0AAE1LEB7_9NEOP</name>
<dbReference type="Proteomes" id="UP001219518">
    <property type="component" value="Unassembled WGS sequence"/>
</dbReference>
<evidence type="ECO:0000256" key="8">
    <source>
        <dbReference type="SAM" id="SignalP"/>
    </source>
</evidence>
<feature type="transmembrane region" description="Helical" evidence="7">
    <location>
        <begin position="193"/>
        <end position="213"/>
    </location>
</feature>
<accession>A0AAE1LEB7</accession>
<dbReference type="Gene3D" id="2.70.130.10">
    <property type="entry name" value="Mannose-6-phosphate receptor binding domain"/>
    <property type="match status" value="1"/>
</dbReference>
<dbReference type="GO" id="GO:0034045">
    <property type="term" value="C:phagophore assembly site membrane"/>
    <property type="evidence" value="ECO:0007669"/>
    <property type="project" value="UniProtKB-SubCell"/>
</dbReference>
<evidence type="ECO:0000313" key="9">
    <source>
        <dbReference type="EMBL" id="KAK3916926.1"/>
    </source>
</evidence>
<keyword evidence="4" id="KW-0653">Protein transport</keyword>
<dbReference type="InterPro" id="IPR009011">
    <property type="entry name" value="Man6P_isomerase_rcpt-bd_dom_sf"/>
</dbReference>
<dbReference type="PANTHER" id="PTHR15071:SF0">
    <property type="entry name" value="MANNOSE 6-PHOSPHATE RECEPTOR-LIKE PROTEIN 1"/>
    <property type="match status" value="1"/>
</dbReference>
<evidence type="ECO:0000256" key="7">
    <source>
        <dbReference type="SAM" id="Phobius"/>
    </source>
</evidence>